<name>A0A1R4B5S6_9VIBR</name>
<dbReference type="AlphaFoldDB" id="A0A1R4B5S6"/>
<dbReference type="OrthoDB" id="2936081at2"/>
<sequence length="126" mass="14625">MTTTIALDQLPKDPTERMNLFFKAATTEHKIWLLIDEHGSVLLSAEDEDCVPVWPSHDYAAQWATDEWEGFTPEPISVAKWKSRWTTGLEDDELSIIVFPDQEGEGIVLYPDEFEFELQKREAKRR</sequence>
<evidence type="ECO:0008006" key="3">
    <source>
        <dbReference type="Google" id="ProtNLM"/>
    </source>
</evidence>
<dbReference type="STRING" id="1918946.VPAL9027_02223"/>
<reference evidence="1 2" key="1">
    <citation type="submission" date="2017-02" db="EMBL/GenBank/DDBJ databases">
        <authorList>
            <person name="Peterson S.W."/>
        </authorList>
    </citation>
    <scope>NUCLEOTIDE SEQUENCE [LARGE SCALE GENOMIC DNA]</scope>
    <source>
        <strain evidence="1 2">CECT 9027</strain>
    </source>
</reference>
<accession>A0A1R4B5S6</accession>
<protein>
    <recommendedName>
        <fullName evidence="3">DUF2750 domain-containing protein</fullName>
    </recommendedName>
</protein>
<dbReference type="InterPro" id="IPR021284">
    <property type="entry name" value="DUF2750"/>
</dbReference>
<keyword evidence="2" id="KW-1185">Reference proteome</keyword>
<proteinExistence type="predicted"/>
<organism evidence="1 2">
    <name type="scientific">Vibrio palustris</name>
    <dbReference type="NCBI Taxonomy" id="1918946"/>
    <lineage>
        <taxon>Bacteria</taxon>
        <taxon>Pseudomonadati</taxon>
        <taxon>Pseudomonadota</taxon>
        <taxon>Gammaproteobacteria</taxon>
        <taxon>Vibrionales</taxon>
        <taxon>Vibrionaceae</taxon>
        <taxon>Vibrio</taxon>
    </lineage>
</organism>
<evidence type="ECO:0000313" key="2">
    <source>
        <dbReference type="Proteomes" id="UP000189475"/>
    </source>
</evidence>
<dbReference type="Pfam" id="PF11042">
    <property type="entry name" value="DUF2750"/>
    <property type="match status" value="1"/>
</dbReference>
<evidence type="ECO:0000313" key="1">
    <source>
        <dbReference type="EMBL" id="SJL84241.1"/>
    </source>
</evidence>
<dbReference type="Proteomes" id="UP000189475">
    <property type="component" value="Unassembled WGS sequence"/>
</dbReference>
<dbReference type="EMBL" id="FUFT01000005">
    <property type="protein sequence ID" value="SJL84241.1"/>
    <property type="molecule type" value="Genomic_DNA"/>
</dbReference>
<gene>
    <name evidence="1" type="ORF">VPAL9027_02223</name>
</gene>